<dbReference type="RefSeq" id="WP_072752756.1">
    <property type="nucleotide sequence ID" value="NZ_FOAW01000001.1"/>
</dbReference>
<dbReference type="Gene3D" id="3.30.450.410">
    <property type="match status" value="1"/>
</dbReference>
<protein>
    <submittedName>
        <fullName evidence="1">Alkylmercury lyase</fullName>
    </submittedName>
</protein>
<evidence type="ECO:0000313" key="2">
    <source>
        <dbReference type="Proteomes" id="UP000198677"/>
    </source>
</evidence>
<organism evidence="1 2">
    <name type="scientific">Rhodococcus maanshanensis</name>
    <dbReference type="NCBI Taxonomy" id="183556"/>
    <lineage>
        <taxon>Bacteria</taxon>
        <taxon>Bacillati</taxon>
        <taxon>Actinomycetota</taxon>
        <taxon>Actinomycetes</taxon>
        <taxon>Mycobacteriales</taxon>
        <taxon>Nocardiaceae</taxon>
        <taxon>Rhodococcus</taxon>
    </lineage>
</organism>
<name>A0A1H7G119_9NOCA</name>
<dbReference type="Proteomes" id="UP000198677">
    <property type="component" value="Unassembled WGS sequence"/>
</dbReference>
<keyword evidence="1" id="KW-0456">Lyase</keyword>
<dbReference type="OrthoDB" id="7185309at2"/>
<dbReference type="EMBL" id="FOAW01000001">
    <property type="protein sequence ID" value="SEK32016.1"/>
    <property type="molecule type" value="Genomic_DNA"/>
</dbReference>
<dbReference type="InterPro" id="IPR004927">
    <property type="entry name" value="MerB"/>
</dbReference>
<sequence length="335" mass="34407">MKLEILQVPDCPNVVLLERRIAEAVAGERVDVTITHRVLEDQVGAAEAGMTGSPTLLLDGRDPFAEPGLVPSVSCRLYRADGGGIDGAPSVAALRAAMNLAAGTNTIEVPAGPADCCAPATGGDSPVAALGAWRSAAQPAGPAEVAVHHAVLRAFATRGGPPSNTELEEVAAEFDSSARQILDRLHASDVIRLDVSGRIDSVYPFSATPTAHSVQIADGARVHAMCAVDALGMSAMLGGVEVVIDSADATTGEHITVRVRGEDAAADPVTTVVFIGAQSAQGPSADTCCNHLNFFTDRRAAEAWATAHPHVDGIVVDLAEATRCGALIFGTLLDS</sequence>
<keyword evidence="2" id="KW-1185">Reference proteome</keyword>
<evidence type="ECO:0000313" key="1">
    <source>
        <dbReference type="EMBL" id="SEK32016.1"/>
    </source>
</evidence>
<gene>
    <name evidence="1" type="ORF">SAMN05444583_101348</name>
</gene>
<accession>A0A1H7G119</accession>
<dbReference type="Pfam" id="PF03243">
    <property type="entry name" value="MerB"/>
    <property type="match status" value="1"/>
</dbReference>
<dbReference type="AlphaFoldDB" id="A0A1H7G119"/>
<dbReference type="InterPro" id="IPR053717">
    <property type="entry name" value="MerB_lyase_sf"/>
</dbReference>
<dbReference type="SUPFAM" id="SSF160387">
    <property type="entry name" value="NosL/MerB-like"/>
    <property type="match status" value="1"/>
</dbReference>
<dbReference type="GO" id="GO:0018836">
    <property type="term" value="F:alkylmercury lyase activity"/>
    <property type="evidence" value="ECO:0007669"/>
    <property type="project" value="InterPro"/>
</dbReference>
<proteinExistence type="predicted"/>
<reference evidence="2" key="1">
    <citation type="submission" date="2016-10" db="EMBL/GenBank/DDBJ databases">
        <authorList>
            <person name="Varghese N."/>
            <person name="Submissions S."/>
        </authorList>
    </citation>
    <scope>NUCLEOTIDE SEQUENCE [LARGE SCALE GENOMIC DNA]</scope>
    <source>
        <strain evidence="2">DSM 44675</strain>
    </source>
</reference>